<evidence type="ECO:0000256" key="4">
    <source>
        <dbReference type="ARBA" id="ARBA00023136"/>
    </source>
</evidence>
<keyword evidence="4" id="KW-0472">Membrane</keyword>
<name>A0A1I8MI16_MUSDO</name>
<comment type="subcellular location">
    <subcellularLocation>
        <location evidence="1">Membrane</location>
    </subcellularLocation>
</comment>
<dbReference type="GO" id="GO:0016020">
    <property type="term" value="C:membrane"/>
    <property type="evidence" value="ECO:0007669"/>
    <property type="project" value="UniProtKB-SubCell"/>
</dbReference>
<dbReference type="Gene3D" id="1.20.1250.20">
    <property type="entry name" value="MFS general substrate transporter like domains"/>
    <property type="match status" value="1"/>
</dbReference>
<dbReference type="VEuPathDB" id="VectorBase:MDOA005101"/>
<dbReference type="InterPro" id="IPR005828">
    <property type="entry name" value="MFS_sugar_transport-like"/>
</dbReference>
<dbReference type="AlphaFoldDB" id="A0A1I8MI16"/>
<evidence type="ECO:0000256" key="1">
    <source>
        <dbReference type="ARBA" id="ARBA00004370"/>
    </source>
</evidence>
<dbReference type="InterPro" id="IPR036259">
    <property type="entry name" value="MFS_trans_sf"/>
</dbReference>
<sequence>MEDTSTKRHTIPNYPPQSAVPAFPALATIEKPEGCFKRNSKNKPQSNSSGAAALIFISAGMFLGDPGPRVYFTNKHWPMSWFIGAIVGVILGANICNRIPKKLITCFAALLVTVSGILLVADPRSEDALLAARYINGCALGLVFPLTFVLVGEECVKSLRGMNAAAVGSMCLQLGSFIQSIYSFSWPQDALFDGAQKMGILSIFCGFLSFIMAYTMQLESPILYLAHGQEEKAIDILRRLLRPFTVTHETYEQLSEHKQYLAESCDIIGLPALLKLSFYRAFSAASTCFYSYFAFSYAVSIAFRYNDVWAYNVYSFLAWIGTLMVTFIIDSQGRRTPTIIGFFCCSCFSFAIGGIFNDKLNIRNRETMAVVVFLLMAYQLFACISTASSSVYLSEAFPLAVKPYYVAITFIVEMCIHLLSIVICSRPLRSNVYDLPEYFNTMGGLSIALLIMAIVALPETKKNTLRECLAKFR</sequence>
<dbReference type="VEuPathDB" id="VectorBase:MDOMA2_016465"/>
<evidence type="ECO:0000313" key="5">
    <source>
        <dbReference type="EnsemblMetazoa" id="MDOA005101-PA"/>
    </source>
</evidence>
<organism evidence="5">
    <name type="scientific">Musca domestica</name>
    <name type="common">House fly</name>
    <dbReference type="NCBI Taxonomy" id="7370"/>
    <lineage>
        <taxon>Eukaryota</taxon>
        <taxon>Metazoa</taxon>
        <taxon>Ecdysozoa</taxon>
        <taxon>Arthropoda</taxon>
        <taxon>Hexapoda</taxon>
        <taxon>Insecta</taxon>
        <taxon>Pterygota</taxon>
        <taxon>Neoptera</taxon>
        <taxon>Endopterygota</taxon>
        <taxon>Diptera</taxon>
        <taxon>Brachycera</taxon>
        <taxon>Muscomorpha</taxon>
        <taxon>Muscoidea</taxon>
        <taxon>Muscidae</taxon>
        <taxon>Musca</taxon>
    </lineage>
</organism>
<dbReference type="PANTHER" id="PTHR23529:SF2">
    <property type="entry name" value="GH19118P-RELATED"/>
    <property type="match status" value="1"/>
</dbReference>
<protein>
    <recommendedName>
        <fullName evidence="6">Major facilitator superfamily (MFS) profile domain-containing protein</fullName>
    </recommendedName>
</protein>
<evidence type="ECO:0008006" key="6">
    <source>
        <dbReference type="Google" id="ProtNLM"/>
    </source>
</evidence>
<dbReference type="EnsemblMetazoa" id="MDOA005101-RA">
    <property type="protein sequence ID" value="MDOA005101-PA"/>
    <property type="gene ID" value="MDOA005101"/>
</dbReference>
<dbReference type="GO" id="GO:0022857">
    <property type="term" value="F:transmembrane transporter activity"/>
    <property type="evidence" value="ECO:0007669"/>
    <property type="project" value="InterPro"/>
</dbReference>
<keyword evidence="3" id="KW-1133">Transmembrane helix</keyword>
<reference evidence="5" key="1">
    <citation type="submission" date="2020-05" db="UniProtKB">
        <authorList>
            <consortium name="EnsemblMetazoa"/>
        </authorList>
    </citation>
    <scope>IDENTIFICATION</scope>
    <source>
        <strain evidence="5">Aabys</strain>
    </source>
</reference>
<dbReference type="SUPFAM" id="SSF103473">
    <property type="entry name" value="MFS general substrate transporter"/>
    <property type="match status" value="1"/>
</dbReference>
<dbReference type="eggNOG" id="KOG0254">
    <property type="taxonomic scope" value="Eukaryota"/>
</dbReference>
<proteinExistence type="predicted"/>
<dbReference type="Pfam" id="PF00083">
    <property type="entry name" value="Sugar_tr"/>
    <property type="match status" value="1"/>
</dbReference>
<dbReference type="PANTHER" id="PTHR23529">
    <property type="entry name" value="GH19118P-RELATED"/>
    <property type="match status" value="1"/>
</dbReference>
<evidence type="ECO:0000256" key="3">
    <source>
        <dbReference type="ARBA" id="ARBA00022989"/>
    </source>
</evidence>
<evidence type="ECO:0000256" key="2">
    <source>
        <dbReference type="ARBA" id="ARBA00022692"/>
    </source>
</evidence>
<keyword evidence="2" id="KW-0812">Transmembrane</keyword>
<accession>A0A1I8MI16</accession>